<evidence type="ECO:0000313" key="3">
    <source>
        <dbReference type="Proteomes" id="UP001272987"/>
    </source>
</evidence>
<dbReference type="PROSITE" id="PS51257">
    <property type="entry name" value="PROKAR_LIPOPROTEIN"/>
    <property type="match status" value="1"/>
</dbReference>
<evidence type="ECO:0000313" key="2">
    <source>
        <dbReference type="EMBL" id="MDX3026115.1"/>
    </source>
</evidence>
<protein>
    <recommendedName>
        <fullName evidence="4">Lipoprotein</fullName>
    </recommendedName>
</protein>
<feature type="region of interest" description="Disordered" evidence="1">
    <location>
        <begin position="37"/>
        <end position="57"/>
    </location>
</feature>
<evidence type="ECO:0000256" key="1">
    <source>
        <dbReference type="SAM" id="MobiDB-lite"/>
    </source>
</evidence>
<dbReference type="EMBL" id="JARAWP010000070">
    <property type="protein sequence ID" value="MDX3026115.1"/>
    <property type="molecule type" value="Genomic_DNA"/>
</dbReference>
<organism evidence="2 3">
    <name type="scientific">Streptomyces acidiscabies</name>
    <dbReference type="NCBI Taxonomy" id="42234"/>
    <lineage>
        <taxon>Bacteria</taxon>
        <taxon>Bacillati</taxon>
        <taxon>Actinomycetota</taxon>
        <taxon>Actinomycetes</taxon>
        <taxon>Kitasatosporales</taxon>
        <taxon>Streptomycetaceae</taxon>
        <taxon>Streptomyces</taxon>
    </lineage>
</organism>
<reference evidence="2 3" key="1">
    <citation type="journal article" date="2023" name="Microb. Genom.">
        <title>Mesoterricola silvestris gen. nov., sp. nov., Mesoterricola sediminis sp. nov., Geothrix oryzae sp. nov., Geothrix edaphica sp. nov., Geothrix rubra sp. nov., and Geothrix limicola sp. nov., six novel members of Acidobacteriota isolated from soils.</title>
        <authorList>
            <person name="Weisberg A.J."/>
            <person name="Pearce E."/>
            <person name="Kramer C.G."/>
            <person name="Chang J.H."/>
            <person name="Clarke C.R."/>
        </authorList>
    </citation>
    <scope>NUCLEOTIDE SEQUENCE [LARGE SCALE GENOMIC DNA]</scope>
    <source>
        <strain evidence="2 3">NB05-1H</strain>
    </source>
</reference>
<keyword evidence="3" id="KW-1185">Reference proteome</keyword>
<dbReference type="Proteomes" id="UP001272987">
    <property type="component" value="Unassembled WGS sequence"/>
</dbReference>
<evidence type="ECO:0008006" key="4">
    <source>
        <dbReference type="Google" id="ProtNLM"/>
    </source>
</evidence>
<feature type="compositionally biased region" description="Pro residues" evidence="1">
    <location>
        <begin position="75"/>
        <end position="84"/>
    </location>
</feature>
<feature type="region of interest" description="Disordered" evidence="1">
    <location>
        <begin position="71"/>
        <end position="103"/>
    </location>
</feature>
<accession>A0ABU4MG87</accession>
<gene>
    <name evidence="2" type="ORF">PV666_50915</name>
</gene>
<comment type="caution">
    <text evidence="2">The sequence shown here is derived from an EMBL/GenBank/DDBJ whole genome shotgun (WGS) entry which is preliminary data.</text>
</comment>
<sequence length="211" mass="22169">MRQTSASADTATRSPRHPHLMLAMAALAALALTACDTEQTKADRSQSSPAAVAEARPATAFTEMLGKVAQQCPASAPPEGPPSGPAETSATVETPPSDAIEPIAPTAGPEVELNARDWCAGNLHEERIAQALWNLAEPTPTKVRAILNDLGYIDERIHDLKQSGTTTRFFLDLRDQGGRLCLDGSAAGEETVVDKCVASVTGPFTPGERKG</sequence>
<dbReference type="GeneID" id="69809006"/>
<name>A0ABU4MG87_9ACTN</name>
<proteinExistence type="predicted"/>
<dbReference type="RefSeq" id="WP_223786255.1">
    <property type="nucleotide sequence ID" value="NZ_CP122369.1"/>
</dbReference>